<gene>
    <name evidence="1" type="ORF">ALC56_11800</name>
</gene>
<evidence type="ECO:0000313" key="2">
    <source>
        <dbReference type="Proteomes" id="UP000078541"/>
    </source>
</evidence>
<keyword evidence="2" id="KW-1185">Reference proteome</keyword>
<sequence length="112" mass="12762">MTDHLCICAPVDTDRSATVRRQGSARCSGASRKRNGVANGKYEMRGRIFVFRQRPTITLNTRITTDWATGVISRSRNRWKYVHCVTMSNDVLNMPGRDRLRTSLFVLSHCSN</sequence>
<name>A0A195F0U5_9HYME</name>
<accession>A0A195F0U5</accession>
<proteinExistence type="predicted"/>
<protein>
    <submittedName>
        <fullName evidence="1">Uncharacterized protein</fullName>
    </submittedName>
</protein>
<evidence type="ECO:0000313" key="1">
    <source>
        <dbReference type="EMBL" id="KYN33986.1"/>
    </source>
</evidence>
<reference evidence="1 2" key="1">
    <citation type="submission" date="2016-03" db="EMBL/GenBank/DDBJ databases">
        <title>Trachymyrmex septentrionalis WGS genome.</title>
        <authorList>
            <person name="Nygaard S."/>
            <person name="Hu H."/>
            <person name="Boomsma J."/>
            <person name="Zhang G."/>
        </authorList>
    </citation>
    <scope>NUCLEOTIDE SEQUENCE [LARGE SCALE GENOMIC DNA]</scope>
    <source>
        <strain evidence="1">Tsep2-gDNA-1</strain>
        <tissue evidence="1">Whole body</tissue>
    </source>
</reference>
<dbReference type="Proteomes" id="UP000078541">
    <property type="component" value="Unassembled WGS sequence"/>
</dbReference>
<dbReference type="AlphaFoldDB" id="A0A195F0U5"/>
<dbReference type="EMBL" id="KQ981880">
    <property type="protein sequence ID" value="KYN33986.1"/>
    <property type="molecule type" value="Genomic_DNA"/>
</dbReference>
<organism evidence="1 2">
    <name type="scientific">Trachymyrmex septentrionalis</name>
    <dbReference type="NCBI Taxonomy" id="34720"/>
    <lineage>
        <taxon>Eukaryota</taxon>
        <taxon>Metazoa</taxon>
        <taxon>Ecdysozoa</taxon>
        <taxon>Arthropoda</taxon>
        <taxon>Hexapoda</taxon>
        <taxon>Insecta</taxon>
        <taxon>Pterygota</taxon>
        <taxon>Neoptera</taxon>
        <taxon>Endopterygota</taxon>
        <taxon>Hymenoptera</taxon>
        <taxon>Apocrita</taxon>
        <taxon>Aculeata</taxon>
        <taxon>Formicoidea</taxon>
        <taxon>Formicidae</taxon>
        <taxon>Myrmicinae</taxon>
        <taxon>Trachymyrmex</taxon>
    </lineage>
</organism>